<evidence type="ECO:0000313" key="1">
    <source>
        <dbReference type="EMBL" id="KKL18749.1"/>
    </source>
</evidence>
<dbReference type="EMBL" id="LAZR01038752">
    <property type="protein sequence ID" value="KKL18749.1"/>
    <property type="molecule type" value="Genomic_DNA"/>
</dbReference>
<sequence length="253" mass="28042">MSTQRDNLLSVLSRLGISCVMSGEREIAISCPQCSPYHRKHKQTLYLNASTGSYKCFRCVEKLASIGGDGEKRAASLARLLAVFGLQASIEDVVGGSEVSSLRDLRRRLMGMDVEPPVKDEVVLPTGFRKDWAATLVGRTTLRYMRKNRRLTDEIIDRSEVGYVKEGCLVFPITINGVIKSWQTRQVLFNIEPKYVICPGTKAHSLLYNYDNLNGSKVTLVEGIFDSLSVPQSVALLGKVISSDQIALLARKN</sequence>
<gene>
    <name evidence="1" type="ORF">LCGC14_2472400</name>
</gene>
<feature type="non-terminal residue" evidence="1">
    <location>
        <position position="253"/>
    </location>
</feature>
<dbReference type="AlphaFoldDB" id="A0A0F9B9Z0"/>
<dbReference type="SUPFAM" id="SSF56731">
    <property type="entry name" value="DNA primase core"/>
    <property type="match status" value="1"/>
</dbReference>
<organism evidence="1">
    <name type="scientific">marine sediment metagenome</name>
    <dbReference type="NCBI Taxonomy" id="412755"/>
    <lineage>
        <taxon>unclassified sequences</taxon>
        <taxon>metagenomes</taxon>
        <taxon>ecological metagenomes</taxon>
    </lineage>
</organism>
<protein>
    <submittedName>
        <fullName evidence="1">Uncharacterized protein</fullName>
    </submittedName>
</protein>
<accession>A0A0F9B9Z0</accession>
<comment type="caution">
    <text evidence="1">The sequence shown here is derived from an EMBL/GenBank/DDBJ whole genome shotgun (WGS) entry which is preliminary data.</text>
</comment>
<reference evidence="1" key="1">
    <citation type="journal article" date="2015" name="Nature">
        <title>Complex archaea that bridge the gap between prokaryotes and eukaryotes.</title>
        <authorList>
            <person name="Spang A."/>
            <person name="Saw J.H."/>
            <person name="Jorgensen S.L."/>
            <person name="Zaremba-Niedzwiedzka K."/>
            <person name="Martijn J."/>
            <person name="Lind A.E."/>
            <person name="van Eijk R."/>
            <person name="Schleper C."/>
            <person name="Guy L."/>
            <person name="Ettema T.J."/>
        </authorList>
    </citation>
    <scope>NUCLEOTIDE SEQUENCE</scope>
</reference>
<proteinExistence type="predicted"/>
<name>A0A0F9B9Z0_9ZZZZ</name>